<dbReference type="AlphaFoldDB" id="A0A2V4ADP8"/>
<gene>
    <name evidence="1" type="ORF">BAY60_36125</name>
</gene>
<dbReference type="OrthoDB" id="3700108at2"/>
<name>A0A2V4ADP8_9PSEU</name>
<keyword evidence="2" id="KW-1185">Reference proteome</keyword>
<sequence>MSEDKDITDVVDEHLPYDGPHSRDSVIDAARMMAYSLRYLNNATQHTTTTLYWGNTVHAILGSVNAALHGLDQLFDQLGTALDQLAADPTLYDDRRQGHSGAETARDTARMLAEAKHALKVPRARVEQAFSQSSHLGNEDH</sequence>
<reference evidence="1 2" key="1">
    <citation type="submission" date="2016-07" db="EMBL/GenBank/DDBJ databases">
        <title>Draft genome sequence of Prauserella muralis DSM 45305, isolated from a mould-covered wall in an indoor environment.</title>
        <authorList>
            <person name="Ruckert C."/>
            <person name="Albersmeier A."/>
            <person name="Jiang C.-L."/>
            <person name="Jiang Y."/>
            <person name="Kalinowski J."/>
            <person name="Schneider O."/>
            <person name="Winkler A."/>
            <person name="Zotchev S.B."/>
        </authorList>
    </citation>
    <scope>NUCLEOTIDE SEQUENCE [LARGE SCALE GENOMIC DNA]</scope>
    <source>
        <strain evidence="1 2">DSM 45305</strain>
        <plasmid evidence="2">ppmurdsm45305</plasmid>
    </source>
</reference>
<accession>A0A2V4ADP8</accession>
<geneLocation type="plasmid" evidence="2">
    <name>ppmurdsm45305</name>
</geneLocation>
<evidence type="ECO:0000313" key="2">
    <source>
        <dbReference type="Proteomes" id="UP000249915"/>
    </source>
</evidence>
<organism evidence="1 2">
    <name type="scientific">Prauserella muralis</name>
    <dbReference type="NCBI Taxonomy" id="588067"/>
    <lineage>
        <taxon>Bacteria</taxon>
        <taxon>Bacillati</taxon>
        <taxon>Actinomycetota</taxon>
        <taxon>Actinomycetes</taxon>
        <taxon>Pseudonocardiales</taxon>
        <taxon>Pseudonocardiaceae</taxon>
        <taxon>Prauserella</taxon>
    </lineage>
</organism>
<dbReference type="RefSeq" id="WP_112278866.1">
    <property type="nucleotide sequence ID" value="NZ_CM009984.1"/>
</dbReference>
<dbReference type="Proteomes" id="UP000249915">
    <property type="component" value="Plasmid pPmurDSM45305"/>
</dbReference>
<protein>
    <submittedName>
        <fullName evidence="1">Uncharacterized protein</fullName>
    </submittedName>
</protein>
<keyword evidence="1" id="KW-0614">Plasmid</keyword>
<dbReference type="EMBL" id="MASW01000024">
    <property type="protein sequence ID" value="PXY16620.1"/>
    <property type="molecule type" value="Genomic_DNA"/>
</dbReference>
<proteinExistence type="predicted"/>
<comment type="caution">
    <text evidence="1">The sequence shown here is derived from an EMBL/GenBank/DDBJ whole genome shotgun (WGS) entry which is preliminary data.</text>
</comment>
<evidence type="ECO:0000313" key="1">
    <source>
        <dbReference type="EMBL" id="PXY16620.1"/>
    </source>
</evidence>